<dbReference type="Pfam" id="PF02668">
    <property type="entry name" value="TauD"/>
    <property type="match status" value="2"/>
</dbReference>
<evidence type="ECO:0000256" key="3">
    <source>
        <dbReference type="SAM" id="MobiDB-lite"/>
    </source>
</evidence>
<evidence type="ECO:0000256" key="2">
    <source>
        <dbReference type="ARBA" id="ARBA00023194"/>
    </source>
</evidence>
<keyword evidence="5" id="KW-0223">Dioxygenase</keyword>
<dbReference type="InterPro" id="IPR050411">
    <property type="entry name" value="AlphaKG_dependent_hydroxylases"/>
</dbReference>
<dbReference type="PANTHER" id="PTHR10696:SF56">
    <property type="entry name" value="TAUD_TFDA-LIKE DOMAIN-CONTAINING PROTEIN"/>
    <property type="match status" value="1"/>
</dbReference>
<feature type="compositionally biased region" description="Low complexity" evidence="3">
    <location>
        <begin position="373"/>
        <end position="391"/>
    </location>
</feature>
<keyword evidence="1" id="KW-0560">Oxidoreductase</keyword>
<dbReference type="SUPFAM" id="SSF51197">
    <property type="entry name" value="Clavaminate synthase-like"/>
    <property type="match status" value="1"/>
</dbReference>
<proteinExistence type="predicted"/>
<protein>
    <submittedName>
        <fullName evidence="5">Taurine catabolism dioxygenase</fullName>
    </submittedName>
</protein>
<keyword evidence="2" id="KW-0045">Antibiotic biosynthesis</keyword>
<reference evidence="5 6" key="1">
    <citation type="journal article" date="2018" name="Plant J.">
        <title>Genome sequences of Chlorella sorokiniana UTEX 1602 and Micractinium conductrix SAG 241.80: implications to maltose excretion by a green alga.</title>
        <authorList>
            <person name="Arriola M.B."/>
            <person name="Velmurugan N."/>
            <person name="Zhang Y."/>
            <person name="Plunkett M.H."/>
            <person name="Hondzo H."/>
            <person name="Barney B.M."/>
        </authorList>
    </citation>
    <scope>NUCLEOTIDE SEQUENCE [LARGE SCALE GENOMIC DNA]</scope>
    <source>
        <strain evidence="5 6">SAG 241.80</strain>
    </source>
</reference>
<dbReference type="Gene3D" id="3.60.130.10">
    <property type="entry name" value="Clavaminate synthase-like"/>
    <property type="match status" value="1"/>
</dbReference>
<accession>A0A2P6V1E0</accession>
<feature type="domain" description="TauD/TfdA-like" evidence="4">
    <location>
        <begin position="69"/>
        <end position="202"/>
    </location>
</feature>
<dbReference type="InterPro" id="IPR042098">
    <property type="entry name" value="TauD-like_sf"/>
</dbReference>
<evidence type="ECO:0000313" key="6">
    <source>
        <dbReference type="Proteomes" id="UP000239649"/>
    </source>
</evidence>
<dbReference type="EMBL" id="LHPF02000045">
    <property type="protein sequence ID" value="PSC67917.1"/>
    <property type="molecule type" value="Genomic_DNA"/>
</dbReference>
<dbReference type="SUPFAM" id="SSF49503">
    <property type="entry name" value="Cupredoxins"/>
    <property type="match status" value="1"/>
</dbReference>
<dbReference type="InterPro" id="IPR003819">
    <property type="entry name" value="TauD/TfdA-like"/>
</dbReference>
<dbReference type="Gene3D" id="2.60.40.420">
    <property type="entry name" value="Cupredoxins - blue copper proteins"/>
    <property type="match status" value="1"/>
</dbReference>
<dbReference type="PANTHER" id="PTHR10696">
    <property type="entry name" value="GAMMA-BUTYROBETAINE HYDROXYLASE-RELATED"/>
    <property type="match status" value="1"/>
</dbReference>
<organism evidence="5 6">
    <name type="scientific">Micractinium conductrix</name>
    <dbReference type="NCBI Taxonomy" id="554055"/>
    <lineage>
        <taxon>Eukaryota</taxon>
        <taxon>Viridiplantae</taxon>
        <taxon>Chlorophyta</taxon>
        <taxon>core chlorophytes</taxon>
        <taxon>Trebouxiophyceae</taxon>
        <taxon>Chlorellales</taxon>
        <taxon>Chlorellaceae</taxon>
        <taxon>Chlorella clade</taxon>
        <taxon>Micractinium</taxon>
    </lineage>
</organism>
<evidence type="ECO:0000256" key="1">
    <source>
        <dbReference type="ARBA" id="ARBA00023002"/>
    </source>
</evidence>
<dbReference type="InterPro" id="IPR008972">
    <property type="entry name" value="Cupredoxin"/>
</dbReference>
<feature type="region of interest" description="Disordered" evidence="3">
    <location>
        <begin position="367"/>
        <end position="397"/>
    </location>
</feature>
<sequence>MVVGIPAQPGQGAVVGKPLDTPAAWLPADVLAKREEWTWVLSPTKVDELIAAAKHAVATGKEIPDLTRADFPLPNVGPKLEQLARDVLQGRGFHLIRGFPVDRLSRQEAAALYYGFGTHWGTLRSQNKKGHVVGHIKDIGRDPAHPETRIYQTSAAQPWHTDATHLVSLLCLKTAKEGGTSRWASSVSIYNRILEKRPDLIEVDTQGQFTLAPGEYTIYQAQAFPEVLRLTEAQQEALAAINEAAEALHISYDLQPGDIQLLHNWSQLHTRTAFVDNEGWDNRRHLLRLWALHPEAAHPINQEYSESPFFGGVYSLGNGTKLTAPLDADGAYVNFRCAALLLGLSVGVKGQYDYGGGAATMPDYTGGATSMPAESTTTGGEATSGGAVESSPSGGGGQTFMIDPWEPPAQGQNFGEHDAKVGDSVTFKWTGTHGVYSIPDGNCPDTFVDQPPLREVSAPTDGGTVTENFDSAGTRWYACPVDGHCKLGMLVKFTIT</sequence>
<feature type="domain" description="TauD/TfdA-like" evidence="4">
    <location>
        <begin position="229"/>
        <end position="290"/>
    </location>
</feature>
<keyword evidence="6" id="KW-1185">Reference proteome</keyword>
<dbReference type="Proteomes" id="UP000239649">
    <property type="component" value="Unassembled WGS sequence"/>
</dbReference>
<dbReference type="GO" id="GO:0051213">
    <property type="term" value="F:dioxygenase activity"/>
    <property type="evidence" value="ECO:0007669"/>
    <property type="project" value="UniProtKB-KW"/>
</dbReference>
<dbReference type="AlphaFoldDB" id="A0A2P6V1E0"/>
<comment type="caution">
    <text evidence="5">The sequence shown here is derived from an EMBL/GenBank/DDBJ whole genome shotgun (WGS) entry which is preliminary data.</text>
</comment>
<name>A0A2P6V1E0_9CHLO</name>
<evidence type="ECO:0000313" key="5">
    <source>
        <dbReference type="EMBL" id="PSC67917.1"/>
    </source>
</evidence>
<evidence type="ECO:0000259" key="4">
    <source>
        <dbReference type="Pfam" id="PF02668"/>
    </source>
</evidence>
<dbReference type="OrthoDB" id="272271at2759"/>
<dbReference type="STRING" id="554055.A0A2P6V1E0"/>
<dbReference type="GO" id="GO:0017000">
    <property type="term" value="P:antibiotic biosynthetic process"/>
    <property type="evidence" value="ECO:0007669"/>
    <property type="project" value="UniProtKB-KW"/>
</dbReference>
<gene>
    <name evidence="5" type="ORF">C2E20_8467</name>
</gene>